<evidence type="ECO:0000313" key="8">
    <source>
        <dbReference type="EMBL" id="SEC67609.1"/>
    </source>
</evidence>
<dbReference type="PRINTS" id="PR01021">
    <property type="entry name" value="OMPADOMAIN"/>
</dbReference>
<dbReference type="OrthoDB" id="9792021at2"/>
<evidence type="ECO:0000259" key="7">
    <source>
        <dbReference type="PROSITE" id="PS51123"/>
    </source>
</evidence>
<dbReference type="Gene3D" id="3.30.1330.60">
    <property type="entry name" value="OmpA-like domain"/>
    <property type="match status" value="1"/>
</dbReference>
<evidence type="ECO:0000313" key="9">
    <source>
        <dbReference type="Proteomes" id="UP000183208"/>
    </source>
</evidence>
<evidence type="ECO:0000256" key="5">
    <source>
        <dbReference type="SAM" id="MobiDB-lite"/>
    </source>
</evidence>
<sequence length="224" mass="23736">MRSKMRLRNIGLLLGALAVVAVPVSGHAQTAVPAADIIDKLAAADDTTPDVDVAALKQQAADRVKAKADAQQVKRPLIAPQLTKLTQVRFDILFDPDSSLIRPGSYGMIGSLADALSDPKLQPYKFLIVDHTESGGRRDFNLALSQRRADSIRDVLVSAFKISGKRLVALGLGEEQLQDANKPAAPVNARAQIIAFGKPDVVEPKPAAPAAAAKKGAAPAKKKR</sequence>
<dbReference type="Proteomes" id="UP000183208">
    <property type="component" value="Unassembled WGS sequence"/>
</dbReference>
<evidence type="ECO:0000256" key="1">
    <source>
        <dbReference type="ARBA" id="ARBA00004442"/>
    </source>
</evidence>
<comment type="subcellular location">
    <subcellularLocation>
        <location evidence="1">Cell outer membrane</location>
    </subcellularLocation>
</comment>
<dbReference type="Pfam" id="PF00691">
    <property type="entry name" value="OmpA"/>
    <property type="match status" value="1"/>
</dbReference>
<evidence type="ECO:0000256" key="4">
    <source>
        <dbReference type="PROSITE-ProRule" id="PRU00473"/>
    </source>
</evidence>
<dbReference type="AlphaFoldDB" id="A0A1M6VMM7"/>
<dbReference type="PANTHER" id="PTHR30329:SF21">
    <property type="entry name" value="LIPOPROTEIN YIAD-RELATED"/>
    <property type="match status" value="1"/>
</dbReference>
<dbReference type="InterPro" id="IPR006664">
    <property type="entry name" value="OMP_bac"/>
</dbReference>
<dbReference type="GO" id="GO:0009279">
    <property type="term" value="C:cell outer membrane"/>
    <property type="evidence" value="ECO:0007669"/>
    <property type="project" value="UniProtKB-SubCell"/>
</dbReference>
<dbReference type="PROSITE" id="PS51123">
    <property type="entry name" value="OMPA_2"/>
    <property type="match status" value="1"/>
</dbReference>
<keyword evidence="3" id="KW-0998">Cell outer membrane</keyword>
<dbReference type="CDD" id="cd07185">
    <property type="entry name" value="OmpA_C-like"/>
    <property type="match status" value="1"/>
</dbReference>
<dbReference type="SUPFAM" id="SSF103088">
    <property type="entry name" value="OmpA-like"/>
    <property type="match status" value="1"/>
</dbReference>
<feature type="signal peptide" evidence="6">
    <location>
        <begin position="1"/>
        <end position="28"/>
    </location>
</feature>
<keyword evidence="2 4" id="KW-0472">Membrane</keyword>
<protein>
    <submittedName>
        <fullName evidence="8">Outer membrane protein OmpA</fullName>
    </submittedName>
</protein>
<dbReference type="InterPro" id="IPR036737">
    <property type="entry name" value="OmpA-like_sf"/>
</dbReference>
<dbReference type="InterPro" id="IPR006665">
    <property type="entry name" value="OmpA-like"/>
</dbReference>
<gene>
    <name evidence="8" type="ORF">SAMN05444171_2006</name>
</gene>
<evidence type="ECO:0000256" key="3">
    <source>
        <dbReference type="ARBA" id="ARBA00023237"/>
    </source>
</evidence>
<feature type="region of interest" description="Disordered" evidence="5">
    <location>
        <begin position="202"/>
        <end position="224"/>
    </location>
</feature>
<accession>A0A1M6VMM7</accession>
<evidence type="ECO:0000256" key="6">
    <source>
        <dbReference type="SAM" id="SignalP"/>
    </source>
</evidence>
<feature type="compositionally biased region" description="Low complexity" evidence="5">
    <location>
        <begin position="204"/>
        <end position="224"/>
    </location>
</feature>
<evidence type="ECO:0000256" key="2">
    <source>
        <dbReference type="ARBA" id="ARBA00023136"/>
    </source>
</evidence>
<keyword evidence="6" id="KW-0732">Signal</keyword>
<feature type="domain" description="OmpA-like" evidence="7">
    <location>
        <begin position="81"/>
        <end position="201"/>
    </location>
</feature>
<dbReference type="EMBL" id="FNTI01000001">
    <property type="protein sequence ID" value="SEC67609.1"/>
    <property type="molecule type" value="Genomic_DNA"/>
</dbReference>
<organism evidence="8 9">
    <name type="scientific">Bradyrhizobium lablabi</name>
    <dbReference type="NCBI Taxonomy" id="722472"/>
    <lineage>
        <taxon>Bacteria</taxon>
        <taxon>Pseudomonadati</taxon>
        <taxon>Pseudomonadota</taxon>
        <taxon>Alphaproteobacteria</taxon>
        <taxon>Hyphomicrobiales</taxon>
        <taxon>Nitrobacteraceae</taxon>
        <taxon>Bradyrhizobium</taxon>
    </lineage>
</organism>
<reference evidence="8 9" key="1">
    <citation type="submission" date="2016-10" db="EMBL/GenBank/DDBJ databases">
        <authorList>
            <person name="de Groot N.N."/>
        </authorList>
    </citation>
    <scope>NUCLEOTIDE SEQUENCE [LARGE SCALE GENOMIC DNA]</scope>
    <source>
        <strain evidence="8 9">GAS522</strain>
    </source>
</reference>
<dbReference type="InterPro" id="IPR050330">
    <property type="entry name" value="Bact_OuterMem_StrucFunc"/>
</dbReference>
<name>A0A1M6VMM7_9BRAD</name>
<feature type="chain" id="PRO_5030031501" evidence="6">
    <location>
        <begin position="29"/>
        <end position="224"/>
    </location>
</feature>
<dbReference type="PANTHER" id="PTHR30329">
    <property type="entry name" value="STATOR ELEMENT OF FLAGELLAR MOTOR COMPLEX"/>
    <property type="match status" value="1"/>
</dbReference>
<proteinExistence type="predicted"/>